<feature type="domain" description="Integrase catalytic" evidence="1">
    <location>
        <begin position="1"/>
        <end position="182"/>
    </location>
</feature>
<accession>A0A330M0L9</accession>
<evidence type="ECO:0000313" key="3">
    <source>
        <dbReference type="Proteomes" id="UP000250123"/>
    </source>
</evidence>
<sequence>MGISDYTWANELNITLAGNTFKHKLYHYRLVFSGWTYVEVVLGGESFESLSSGLQNAFWQSGGVPLTHRTDSLSAAFKNHTEAEVLTERYTKLCTHYGVKATRNNKGVAHENGAIEGPNGHLKRKIEQQLLLRDSRDFIDLKRYRDFIDVIVAKINRQCHTRYLEECAYLSSLPARRTHDFSEQYVKVTSSSTISIKRVTYSVPSRLIGVTLLAHIFDKEKYSHPLLINNIFSLE</sequence>
<dbReference type="Proteomes" id="UP000250123">
    <property type="component" value="Chromosome SHEWBE"/>
</dbReference>
<evidence type="ECO:0000313" key="2">
    <source>
        <dbReference type="EMBL" id="SQH75468.1"/>
    </source>
</evidence>
<dbReference type="Gene3D" id="3.30.420.10">
    <property type="entry name" value="Ribonuclease H-like superfamily/Ribonuclease H"/>
    <property type="match status" value="1"/>
</dbReference>
<dbReference type="PANTHER" id="PTHR35004">
    <property type="entry name" value="TRANSPOSASE RV3428C-RELATED"/>
    <property type="match status" value="1"/>
</dbReference>
<gene>
    <name evidence="2" type="ORF">SHEWBE_1502</name>
</gene>
<organism evidence="2 3">
    <name type="scientific">Shewanella benthica</name>
    <dbReference type="NCBI Taxonomy" id="43661"/>
    <lineage>
        <taxon>Bacteria</taxon>
        <taxon>Pseudomonadati</taxon>
        <taxon>Pseudomonadota</taxon>
        <taxon>Gammaproteobacteria</taxon>
        <taxon>Alteromonadales</taxon>
        <taxon>Shewanellaceae</taxon>
        <taxon>Shewanella</taxon>
    </lineage>
</organism>
<dbReference type="InterPro" id="IPR012337">
    <property type="entry name" value="RNaseH-like_sf"/>
</dbReference>
<protein>
    <recommendedName>
        <fullName evidence="1">Integrase catalytic domain-containing protein</fullName>
    </recommendedName>
</protein>
<dbReference type="GO" id="GO:0003676">
    <property type="term" value="F:nucleic acid binding"/>
    <property type="evidence" value="ECO:0007669"/>
    <property type="project" value="InterPro"/>
</dbReference>
<dbReference type="EMBL" id="LS483452">
    <property type="protein sequence ID" value="SQH75468.1"/>
    <property type="molecule type" value="Genomic_DNA"/>
</dbReference>
<reference evidence="3" key="1">
    <citation type="submission" date="2018-06" db="EMBL/GenBank/DDBJ databases">
        <authorList>
            <person name="Cea G.-C."/>
            <person name="William W."/>
        </authorList>
    </citation>
    <scope>NUCLEOTIDE SEQUENCE [LARGE SCALE GENOMIC DNA]</scope>
    <source>
        <strain evidence="3">DB21MT-2</strain>
    </source>
</reference>
<dbReference type="AlphaFoldDB" id="A0A330M0L9"/>
<dbReference type="PROSITE" id="PS50994">
    <property type="entry name" value="INTEGRASE"/>
    <property type="match status" value="1"/>
</dbReference>
<dbReference type="SUPFAM" id="SSF53098">
    <property type="entry name" value="Ribonuclease H-like"/>
    <property type="match status" value="1"/>
</dbReference>
<dbReference type="InterPro" id="IPR001584">
    <property type="entry name" value="Integrase_cat-core"/>
</dbReference>
<proteinExistence type="predicted"/>
<name>A0A330M0L9_9GAMM</name>
<dbReference type="InterPro" id="IPR036397">
    <property type="entry name" value="RNaseH_sf"/>
</dbReference>
<evidence type="ECO:0000259" key="1">
    <source>
        <dbReference type="PROSITE" id="PS50994"/>
    </source>
</evidence>
<dbReference type="GO" id="GO:0015074">
    <property type="term" value="P:DNA integration"/>
    <property type="evidence" value="ECO:0007669"/>
    <property type="project" value="InterPro"/>
</dbReference>
<dbReference type="PANTHER" id="PTHR35004:SF7">
    <property type="entry name" value="INTEGRASE PROTEIN"/>
    <property type="match status" value="1"/>
</dbReference>
<dbReference type="KEGG" id="sbk:SHEWBE_1502"/>